<organism evidence="1 2">
    <name type="scientific">Citrobacter braakii</name>
    <dbReference type="NCBI Taxonomy" id="57706"/>
    <lineage>
        <taxon>Bacteria</taxon>
        <taxon>Pseudomonadati</taxon>
        <taxon>Pseudomonadota</taxon>
        <taxon>Gammaproteobacteria</taxon>
        <taxon>Enterobacterales</taxon>
        <taxon>Enterobacteriaceae</taxon>
        <taxon>Citrobacter</taxon>
        <taxon>Citrobacter freundii complex</taxon>
    </lineage>
</organism>
<dbReference type="RefSeq" id="WP_080859317.1">
    <property type="nucleotide sequence ID" value="NZ_CP077300.1"/>
</dbReference>
<dbReference type="PROSITE" id="PS51725">
    <property type="entry name" value="ABM"/>
    <property type="match status" value="1"/>
</dbReference>
<gene>
    <name evidence="1" type="ORF">BZK42_13490</name>
</gene>
<dbReference type="AlphaFoldDB" id="A0A1V8NZ73"/>
<dbReference type="SUPFAM" id="SSF54909">
    <property type="entry name" value="Dimeric alpha+beta barrel"/>
    <property type="match status" value="1"/>
</dbReference>
<dbReference type="InterPro" id="IPR011008">
    <property type="entry name" value="Dimeric_a/b-barrel"/>
</dbReference>
<proteinExistence type="predicted"/>
<accession>A0A1V8NZ73</accession>
<reference evidence="1 2" key="1">
    <citation type="submission" date="2017-03" db="EMBL/GenBank/DDBJ databases">
        <authorList>
            <person name="Afonso C.L."/>
            <person name="Miller P.J."/>
            <person name="Scott M.A."/>
            <person name="Spackman E."/>
            <person name="Goraichik I."/>
            <person name="Dimitrov K.M."/>
            <person name="Suarez D.L."/>
            <person name="Swayne D.E."/>
        </authorList>
    </citation>
    <scope>NUCLEOTIDE SEQUENCE [LARGE SCALE GENOMIC DNA]</scope>
    <source>
        <strain evidence="1 2">ATCC 51113</strain>
    </source>
</reference>
<dbReference type="PANTHER" id="PTHR33336">
    <property type="entry name" value="QUINOL MONOOXYGENASE YGIN-RELATED"/>
    <property type="match status" value="1"/>
</dbReference>
<evidence type="ECO:0000313" key="2">
    <source>
        <dbReference type="Proteomes" id="UP000192573"/>
    </source>
</evidence>
<dbReference type="Pfam" id="PF03992">
    <property type="entry name" value="ABM"/>
    <property type="match status" value="1"/>
</dbReference>
<protein>
    <submittedName>
        <fullName evidence="1">Antibiotic biosynthesis monooxygenase</fullName>
    </submittedName>
</protein>
<dbReference type="Proteomes" id="UP000192573">
    <property type="component" value="Unassembled WGS sequence"/>
</dbReference>
<dbReference type="GO" id="GO:0004497">
    <property type="term" value="F:monooxygenase activity"/>
    <property type="evidence" value="ECO:0007669"/>
    <property type="project" value="UniProtKB-KW"/>
</dbReference>
<evidence type="ECO:0000313" key="1">
    <source>
        <dbReference type="EMBL" id="OQM41704.1"/>
    </source>
</evidence>
<sequence>MENTQLFVVAHYFAQPAMGDKVNDALRMLAEATRKEPENITYEFFRSTEDGNRFVIVETYRCAEGLELHRQTEHFQRIGVGIITPLLERKEVKSFHIPPDEPHR</sequence>
<dbReference type="Gene3D" id="3.30.70.100">
    <property type="match status" value="1"/>
</dbReference>
<dbReference type="EMBL" id="NAEW01000005">
    <property type="protein sequence ID" value="OQM41704.1"/>
    <property type="molecule type" value="Genomic_DNA"/>
</dbReference>
<dbReference type="InterPro" id="IPR007138">
    <property type="entry name" value="ABM_dom"/>
</dbReference>
<keyword evidence="1" id="KW-0503">Monooxygenase</keyword>
<name>A0A1V8NZ73_CITBR</name>
<keyword evidence="1" id="KW-0560">Oxidoreductase</keyword>
<dbReference type="InterPro" id="IPR050744">
    <property type="entry name" value="AI-2_Isomerase_LsrG"/>
</dbReference>
<comment type="caution">
    <text evidence="1">The sequence shown here is derived from an EMBL/GenBank/DDBJ whole genome shotgun (WGS) entry which is preliminary data.</text>
</comment>
<dbReference type="PANTHER" id="PTHR33336:SF15">
    <property type="entry name" value="ABM DOMAIN-CONTAINING PROTEIN"/>
    <property type="match status" value="1"/>
</dbReference>